<evidence type="ECO:0000313" key="2">
    <source>
        <dbReference type="EMBL" id="RVW69286.1"/>
    </source>
</evidence>
<proteinExistence type="inferred from homology"/>
<dbReference type="Proteomes" id="UP000288805">
    <property type="component" value="Unassembled WGS sequence"/>
</dbReference>
<dbReference type="GO" id="GO:0016301">
    <property type="term" value="F:kinase activity"/>
    <property type="evidence" value="ECO:0007669"/>
    <property type="project" value="UniProtKB-KW"/>
</dbReference>
<dbReference type="PANTHER" id="PTHR21087">
    <property type="entry name" value="SHIKIMATE KINASE"/>
    <property type="match status" value="1"/>
</dbReference>
<protein>
    <submittedName>
        <fullName evidence="2">Shikimate kinase 3, chloroplastic</fullName>
    </submittedName>
</protein>
<name>A0A438GAS1_VITVI</name>
<dbReference type="InterPro" id="IPR027417">
    <property type="entry name" value="P-loop_NTPase"/>
</dbReference>
<comment type="caution">
    <text evidence="2">The sequence shown here is derived from an EMBL/GenBank/DDBJ whole genome shotgun (WGS) entry which is preliminary data.</text>
</comment>
<accession>A0A438GAS1</accession>
<organism evidence="2 3">
    <name type="scientific">Vitis vinifera</name>
    <name type="common">Grape</name>
    <dbReference type="NCBI Taxonomy" id="29760"/>
    <lineage>
        <taxon>Eukaryota</taxon>
        <taxon>Viridiplantae</taxon>
        <taxon>Streptophyta</taxon>
        <taxon>Embryophyta</taxon>
        <taxon>Tracheophyta</taxon>
        <taxon>Spermatophyta</taxon>
        <taxon>Magnoliopsida</taxon>
        <taxon>eudicotyledons</taxon>
        <taxon>Gunneridae</taxon>
        <taxon>Pentapetalae</taxon>
        <taxon>rosids</taxon>
        <taxon>Vitales</taxon>
        <taxon>Vitaceae</taxon>
        <taxon>Viteae</taxon>
        <taxon>Vitis</taxon>
    </lineage>
</organism>
<keyword evidence="2" id="KW-0418">Kinase</keyword>
<dbReference type="Pfam" id="PF01202">
    <property type="entry name" value="SKI"/>
    <property type="match status" value="1"/>
</dbReference>
<sequence length="203" mass="22554">MELSEALRKLASIPKQVVATGGGAVVRPINWKYMKQGVSVFLDVPLDTLARRIADVGTDSRPLLHFESGDAYTKAFVGLFTLSKKRTEAYANADATVSLQRMSSYVQFDLFLILSSMLFHYFPLHVGPNCVAGAYWLPLLSWNNLKTAYRLIFSYLERPSMLDIAARLGLEDISDITPAAIAMEVLVQIENYLQGKNGIGMFP</sequence>
<dbReference type="AlphaFoldDB" id="A0A438GAS1"/>
<evidence type="ECO:0000313" key="3">
    <source>
        <dbReference type="Proteomes" id="UP000288805"/>
    </source>
</evidence>
<dbReference type="PANTHER" id="PTHR21087:SF20">
    <property type="entry name" value="SHIKIMATE KINASE"/>
    <property type="match status" value="1"/>
</dbReference>
<keyword evidence="2" id="KW-0808">Transferase</keyword>
<dbReference type="Gene3D" id="3.40.50.300">
    <property type="entry name" value="P-loop containing nucleotide triphosphate hydrolases"/>
    <property type="match status" value="1"/>
</dbReference>
<evidence type="ECO:0000256" key="1">
    <source>
        <dbReference type="ARBA" id="ARBA00006997"/>
    </source>
</evidence>
<dbReference type="InterPro" id="IPR031322">
    <property type="entry name" value="Shikimate/glucono_kinase"/>
</dbReference>
<dbReference type="EMBL" id="QGNW01000502">
    <property type="protein sequence ID" value="RVW69286.1"/>
    <property type="molecule type" value="Genomic_DNA"/>
</dbReference>
<comment type="similarity">
    <text evidence="1">Belongs to the shikimate kinase family.</text>
</comment>
<dbReference type="PRINTS" id="PR01100">
    <property type="entry name" value="SHIKIMTKNASE"/>
</dbReference>
<gene>
    <name evidence="2" type="primary">SK3</name>
    <name evidence="2" type="ORF">CK203_061351</name>
</gene>
<reference evidence="2 3" key="1">
    <citation type="journal article" date="2018" name="PLoS Genet.">
        <title>Population sequencing reveals clonal diversity and ancestral inbreeding in the grapevine cultivar Chardonnay.</title>
        <authorList>
            <person name="Roach M.J."/>
            <person name="Johnson D.L."/>
            <person name="Bohlmann J."/>
            <person name="van Vuuren H.J."/>
            <person name="Jones S.J."/>
            <person name="Pretorius I.S."/>
            <person name="Schmidt S.A."/>
            <person name="Borneman A.R."/>
        </authorList>
    </citation>
    <scope>NUCLEOTIDE SEQUENCE [LARGE SCALE GENOMIC DNA]</scope>
    <source>
        <strain evidence="3">cv. Chardonnay</strain>
        <tissue evidence="2">Leaf</tissue>
    </source>
</reference>